<gene>
    <name evidence="3" type="ORF">H8N03_10000</name>
</gene>
<evidence type="ECO:0000313" key="3">
    <source>
        <dbReference type="EMBL" id="MBC5783277.1"/>
    </source>
</evidence>
<evidence type="ECO:0000259" key="2">
    <source>
        <dbReference type="Pfam" id="PF14321"/>
    </source>
</evidence>
<keyword evidence="1" id="KW-0732">Signal</keyword>
<name>A0A923MT09_9BURK</name>
<dbReference type="SUPFAM" id="SSF49478">
    <property type="entry name" value="Cna protein B-type domain"/>
    <property type="match status" value="1"/>
</dbReference>
<evidence type="ECO:0000256" key="1">
    <source>
        <dbReference type="SAM" id="SignalP"/>
    </source>
</evidence>
<feature type="signal peptide" evidence="1">
    <location>
        <begin position="1"/>
        <end position="23"/>
    </location>
</feature>
<dbReference type="AlphaFoldDB" id="A0A923MT09"/>
<feature type="domain" description="DUF4382" evidence="2">
    <location>
        <begin position="37"/>
        <end position="184"/>
    </location>
</feature>
<proteinExistence type="predicted"/>
<keyword evidence="4" id="KW-1185">Reference proteome</keyword>
<accession>A0A923MT09</accession>
<evidence type="ECO:0000313" key="4">
    <source>
        <dbReference type="Proteomes" id="UP000608513"/>
    </source>
</evidence>
<comment type="caution">
    <text evidence="3">The sequence shown here is derived from an EMBL/GenBank/DDBJ whole genome shotgun (WGS) entry which is preliminary data.</text>
</comment>
<reference evidence="3" key="1">
    <citation type="submission" date="2020-08" db="EMBL/GenBank/DDBJ databases">
        <title>Ramlibacter sp. USB13 16S ribosomal RNA gene genome sequencing and assembly.</title>
        <authorList>
            <person name="Kang M."/>
        </authorList>
    </citation>
    <scope>NUCLEOTIDE SEQUENCE</scope>
    <source>
        <strain evidence="3">USB13</strain>
    </source>
</reference>
<dbReference type="InterPro" id="IPR025491">
    <property type="entry name" value="DUF4382"/>
</dbReference>
<feature type="chain" id="PRO_5037711344" evidence="1">
    <location>
        <begin position="24"/>
        <end position="405"/>
    </location>
</feature>
<dbReference type="RefSeq" id="WP_187076016.1">
    <property type="nucleotide sequence ID" value="NZ_JACORT010000003.1"/>
</dbReference>
<protein>
    <submittedName>
        <fullName evidence="3">DUF4382 domain-containing protein</fullName>
    </submittedName>
</protein>
<dbReference type="Proteomes" id="UP000608513">
    <property type="component" value="Unassembled WGS sequence"/>
</dbReference>
<dbReference type="EMBL" id="JACORT010000003">
    <property type="protein sequence ID" value="MBC5783277.1"/>
    <property type="molecule type" value="Genomic_DNA"/>
</dbReference>
<organism evidence="3 4">
    <name type="scientific">Ramlibacter cellulosilyticus</name>
    <dbReference type="NCBI Taxonomy" id="2764187"/>
    <lineage>
        <taxon>Bacteria</taxon>
        <taxon>Pseudomonadati</taxon>
        <taxon>Pseudomonadota</taxon>
        <taxon>Betaproteobacteria</taxon>
        <taxon>Burkholderiales</taxon>
        <taxon>Comamonadaceae</taxon>
        <taxon>Ramlibacter</taxon>
    </lineage>
</organism>
<dbReference type="PROSITE" id="PS51257">
    <property type="entry name" value="PROKAR_LIPOPROTEIN"/>
    <property type="match status" value="1"/>
</dbReference>
<dbReference type="Pfam" id="PF14321">
    <property type="entry name" value="DUF4382"/>
    <property type="match status" value="1"/>
</dbReference>
<dbReference type="InterPro" id="IPR013783">
    <property type="entry name" value="Ig-like_fold"/>
</dbReference>
<sequence>MEKKTMKRWMLALTGVGAAVALAACGGGGGGGATPMGTLQLSVTDAPACYEHVMVNVAKVRVHMSDDTGTNDGGSGWRDIVPPNAPVQIDLVNLTNGQLKDLGSAEVPAGTYHQLRLVLADTGNTVTPIGGTAQPLTTPSGQQSGLKIKADFEVAEDEVSDLLLDFDACKSIVLTGNGKYILKPVVRLSSKPAGAIQGFVSSSVAQGTATATLSSINVSAQQNGAVVRSTIPDATGKFVLSYLPTGTYTVVITGSGLAADTTQGAATRVVDSVPVGTSTVSLNTSTSTIALSASALGTVTGTISASTAVGTSTIADNAFVAARQTVGTRLVEVNSTRPDDAQKYTMLLPLAAPEFQLFSASGLPAPTADAANAGKYKIRVTGSGLATKESAADLTSGSKTVDFAY</sequence>
<dbReference type="Gene3D" id="2.60.40.10">
    <property type="entry name" value="Immunoglobulins"/>
    <property type="match status" value="1"/>
</dbReference>